<name>A0A9P1CJT2_9DINO</name>
<dbReference type="PANTHER" id="PTHR12472">
    <property type="entry name" value="RAB3-GAP REGULATORY DOMAIN"/>
    <property type="match status" value="1"/>
</dbReference>
<reference evidence="3" key="1">
    <citation type="submission" date="2022-10" db="EMBL/GenBank/DDBJ databases">
        <authorList>
            <person name="Chen Y."/>
            <person name="Dougan E. K."/>
            <person name="Chan C."/>
            <person name="Rhodes N."/>
            <person name="Thang M."/>
        </authorList>
    </citation>
    <scope>NUCLEOTIDE SEQUENCE</scope>
</reference>
<dbReference type="InterPro" id="IPR032839">
    <property type="entry name" value="RAB3GAP_N"/>
</dbReference>
<dbReference type="Pfam" id="PF14655">
    <property type="entry name" value="RAB3GAP2_N"/>
    <property type="match status" value="1"/>
</dbReference>
<reference evidence="4" key="2">
    <citation type="submission" date="2024-04" db="EMBL/GenBank/DDBJ databases">
        <authorList>
            <person name="Chen Y."/>
            <person name="Shah S."/>
            <person name="Dougan E. K."/>
            <person name="Thang M."/>
            <person name="Chan C."/>
        </authorList>
    </citation>
    <scope>NUCLEOTIDE SEQUENCE [LARGE SCALE GENOMIC DNA]</scope>
</reference>
<dbReference type="AlphaFoldDB" id="A0A9P1CJT2"/>
<evidence type="ECO:0000313" key="6">
    <source>
        <dbReference type="Proteomes" id="UP001152797"/>
    </source>
</evidence>
<dbReference type="EMBL" id="CAMXCT030001742">
    <property type="protein sequence ID" value="CAL4779998.1"/>
    <property type="molecule type" value="Genomic_DNA"/>
</dbReference>
<feature type="compositionally biased region" description="Acidic residues" evidence="1">
    <location>
        <begin position="314"/>
        <end position="328"/>
    </location>
</feature>
<evidence type="ECO:0000259" key="2">
    <source>
        <dbReference type="Pfam" id="PF14655"/>
    </source>
</evidence>
<feature type="domain" description="Rab3-GAP regulatory subunit N-terminal" evidence="2">
    <location>
        <begin position="80"/>
        <end position="279"/>
    </location>
</feature>
<evidence type="ECO:0000256" key="1">
    <source>
        <dbReference type="SAM" id="MobiDB-lite"/>
    </source>
</evidence>
<feature type="region of interest" description="Disordered" evidence="1">
    <location>
        <begin position="306"/>
        <end position="346"/>
    </location>
</feature>
<dbReference type="EMBL" id="CAMXCT020001742">
    <property type="protein sequence ID" value="CAL1146061.1"/>
    <property type="molecule type" value="Genomic_DNA"/>
</dbReference>
<dbReference type="PANTHER" id="PTHR12472:SF0">
    <property type="entry name" value="RAB3 GTPASE-ACTIVATING PROTEIN NON-CATALYTIC SUBUNIT"/>
    <property type="match status" value="1"/>
</dbReference>
<dbReference type="EMBL" id="CAMXCT010001742">
    <property type="protein sequence ID" value="CAI3992686.1"/>
    <property type="molecule type" value="Genomic_DNA"/>
</dbReference>
<evidence type="ECO:0000313" key="3">
    <source>
        <dbReference type="EMBL" id="CAI3992686.1"/>
    </source>
</evidence>
<protein>
    <submittedName>
        <fullName evidence="5">Rab3-GAP regulatory subunit N-terminal domain-containing protein</fullName>
    </submittedName>
</protein>
<organism evidence="3">
    <name type="scientific">Cladocopium goreaui</name>
    <dbReference type="NCBI Taxonomy" id="2562237"/>
    <lineage>
        <taxon>Eukaryota</taxon>
        <taxon>Sar</taxon>
        <taxon>Alveolata</taxon>
        <taxon>Dinophyceae</taxon>
        <taxon>Suessiales</taxon>
        <taxon>Symbiodiniaceae</taxon>
        <taxon>Cladocopium</taxon>
    </lineage>
</organism>
<evidence type="ECO:0000313" key="5">
    <source>
        <dbReference type="EMBL" id="CAL4779998.1"/>
    </source>
</evidence>
<dbReference type="Proteomes" id="UP001152797">
    <property type="component" value="Unassembled WGS sequence"/>
</dbReference>
<dbReference type="OrthoDB" id="2019917at2759"/>
<comment type="caution">
    <text evidence="3">The sequence shown here is derived from an EMBL/GenBank/DDBJ whole genome shotgun (WGS) entry which is preliminary data.</text>
</comment>
<keyword evidence="6" id="KW-1185">Reference proteome</keyword>
<dbReference type="InterPro" id="IPR026059">
    <property type="entry name" value="Rab3GAP2"/>
</dbReference>
<proteinExistence type="predicted"/>
<gene>
    <name evidence="3" type="ORF">C1SCF055_LOCUS19492</name>
</gene>
<evidence type="ECO:0000313" key="4">
    <source>
        <dbReference type="EMBL" id="CAL1146061.1"/>
    </source>
</evidence>
<accession>A0A9P1CJT2</accession>
<sequence>MTQEEESFTKASERLMFLHDHGLLILVALDSLSDQESLQDIDFEVYELRGRACIADACAIPGARSLEDPFSILRGGCDSVAVVALGSQPFLSLHQRPVSSASGSNRSLMATALALGSYARLWVLRKPSDSVDCGGPVKIAGFAQTNELQVSNQIPATELPVVAKFIDSARQGEILSLAPADCGPSAMVLAVSCDTFGRVALFCMETLRCLHLWKGYRDAQVAWLGHHKFAGDEWDSTDDMPGLVIYAPRRGLLELWQLCSKGCTPKRIAASCVGSECLLLSEAGRACLLWPTGQVDRLVWPLGASTSPTSRDDDAFDSADSDVGEPSEVDPANQAATRSCIAGKKH</sequence>